<proteinExistence type="predicted"/>
<dbReference type="KEGG" id="hth:HTH_0523"/>
<keyword evidence="2" id="KW-1185">Reference proteome</keyword>
<dbReference type="EMBL" id="AP011112">
    <property type="protein sequence ID" value="BAI68987.1"/>
    <property type="molecule type" value="Genomic_DNA"/>
</dbReference>
<dbReference type="Proteomes" id="UP000002574">
    <property type="component" value="Chromosome"/>
</dbReference>
<reference evidence="1 2" key="1">
    <citation type="journal article" date="2010" name="J. Bacteriol.">
        <title>Complete genome sequence of the thermophilic, obligately chemolithoautotrophic hydrogen-oxidizing bacterium Hydrogenobacter thermophilus TK-6.</title>
        <authorList>
            <person name="Arai H."/>
            <person name="Kanbe H."/>
            <person name="Ishii M."/>
            <person name="Igarashi Y."/>
        </authorList>
    </citation>
    <scope>NUCLEOTIDE SEQUENCE [LARGE SCALE GENOMIC DNA]</scope>
    <source>
        <strain evidence="2">DSM 6534 / IAM 12695 / TK-6 [Tokyo]</strain>
    </source>
</reference>
<dbReference type="eggNOG" id="ENOG502ZCVK">
    <property type="taxonomic scope" value="Bacteria"/>
</dbReference>
<protein>
    <submittedName>
        <fullName evidence="1">Uncharacterized protein</fullName>
    </submittedName>
</protein>
<evidence type="ECO:0000313" key="1">
    <source>
        <dbReference type="EMBL" id="BAI68987.1"/>
    </source>
</evidence>
<evidence type="ECO:0000313" key="2">
    <source>
        <dbReference type="Proteomes" id="UP000002574"/>
    </source>
</evidence>
<name>D3DGN5_HYDTT</name>
<gene>
    <name evidence="1" type="ordered locus">HTH_0523</name>
</gene>
<accession>D3DGN5</accession>
<dbReference type="AlphaFoldDB" id="D3DGN5"/>
<dbReference type="STRING" id="608538.HTH_0523"/>
<sequence>MTLVWRKLGKLNKGGRVMKKVLLVLVVLGGAFALDRLYDYRLPKSSRPYKDYWGNSYKHYDNLWKDTDRDGVMNYYDYNDRNPNIWTPYQKGYKNWDW</sequence>
<organism evidence="1 2">
    <name type="scientific">Hydrogenobacter thermophilus (strain DSM 6534 / IAM 12695 / TK-6)</name>
    <dbReference type="NCBI Taxonomy" id="608538"/>
    <lineage>
        <taxon>Bacteria</taxon>
        <taxon>Pseudomonadati</taxon>
        <taxon>Aquificota</taxon>
        <taxon>Aquificia</taxon>
        <taxon>Aquificales</taxon>
        <taxon>Aquificaceae</taxon>
        <taxon>Hydrogenobacter</taxon>
    </lineage>
</organism>